<dbReference type="InterPro" id="IPR036188">
    <property type="entry name" value="FAD/NAD-bd_sf"/>
</dbReference>
<gene>
    <name evidence="2" type="ORF">FB458_3005</name>
</gene>
<dbReference type="PANTHER" id="PTHR13847:SF285">
    <property type="entry name" value="FAD DEPENDENT OXIDOREDUCTASE DOMAIN-CONTAINING PROTEIN"/>
    <property type="match status" value="1"/>
</dbReference>
<dbReference type="Pfam" id="PF01266">
    <property type="entry name" value="DAO"/>
    <property type="match status" value="1"/>
</dbReference>
<reference evidence="2 3" key="1">
    <citation type="submission" date="2019-06" db="EMBL/GenBank/DDBJ databases">
        <title>Sequencing the genomes of 1000 actinobacteria strains.</title>
        <authorList>
            <person name="Klenk H.-P."/>
        </authorList>
    </citation>
    <scope>NUCLEOTIDE SEQUENCE [LARGE SCALE GENOMIC DNA]</scope>
    <source>
        <strain evidence="2 3">DSM 18607</strain>
    </source>
</reference>
<dbReference type="Gene3D" id="3.30.9.10">
    <property type="entry name" value="D-Amino Acid Oxidase, subunit A, domain 2"/>
    <property type="match status" value="1"/>
</dbReference>
<dbReference type="OrthoDB" id="9805852at2"/>
<evidence type="ECO:0000313" key="3">
    <source>
        <dbReference type="Proteomes" id="UP000317893"/>
    </source>
</evidence>
<evidence type="ECO:0000259" key="1">
    <source>
        <dbReference type="Pfam" id="PF01266"/>
    </source>
</evidence>
<evidence type="ECO:0000313" key="2">
    <source>
        <dbReference type="EMBL" id="TQJ09889.1"/>
    </source>
</evidence>
<dbReference type="AlphaFoldDB" id="A0A542E3L2"/>
<dbReference type="EMBL" id="VFMN01000001">
    <property type="protein sequence ID" value="TQJ09889.1"/>
    <property type="molecule type" value="Genomic_DNA"/>
</dbReference>
<accession>A0A542E3L2</accession>
<dbReference type="RefSeq" id="WP_141849183.1">
    <property type="nucleotide sequence ID" value="NZ_VFMN01000001.1"/>
</dbReference>
<dbReference type="GO" id="GO:0005737">
    <property type="term" value="C:cytoplasm"/>
    <property type="evidence" value="ECO:0007669"/>
    <property type="project" value="TreeGrafter"/>
</dbReference>
<keyword evidence="3" id="KW-1185">Reference proteome</keyword>
<dbReference type="InterPro" id="IPR006076">
    <property type="entry name" value="FAD-dep_OxRdtase"/>
</dbReference>
<organism evidence="2 3">
    <name type="scientific">Lapillicoccus jejuensis</name>
    <dbReference type="NCBI Taxonomy" id="402171"/>
    <lineage>
        <taxon>Bacteria</taxon>
        <taxon>Bacillati</taxon>
        <taxon>Actinomycetota</taxon>
        <taxon>Actinomycetes</taxon>
        <taxon>Micrococcales</taxon>
        <taxon>Intrasporangiaceae</taxon>
        <taxon>Lapillicoccus</taxon>
    </lineage>
</organism>
<sequence>MSTRPLWWEGLAPSPRRPAPAADDTCDVVVVGGGLTGLWTAWHLLRLDPSLDVRVLEAEHVGYGASGRNGGWASALYPVSLDRVARESGAAAARDLGAALRGSVDDLGAIAAQEDISCDYTKGGTVVVARGAAQVTRGRADVEHDVRWGLPTRWLGAGEARERLRARGVDGASYSPDCARVQPFSLVTGLAAAVERRGGRVHESTRVTGLRPGSVTTADGVVLRARHVLRATEAWTPTLPGHRRDVAPVYSLVVATAPLPADAWAQVGLAQRETFSEHRHLVVYGQRTADDRLVFGGRGTPYHWGSSVRPAFEDEPGVHAALRSTLLELLPGLPRDTAFTHAWGGALGIARDWHPSVRHDPTTGLGSAGGYVGDGVALAQLAGRALAELVAGRPGRAARLPFVGHRPPPWEPEPLRWLGVGAGLRLASLADAEEARNGRPARLGALLGRLTGH</sequence>
<comment type="caution">
    <text evidence="2">The sequence shown here is derived from an EMBL/GenBank/DDBJ whole genome shotgun (WGS) entry which is preliminary data.</text>
</comment>
<dbReference type="Proteomes" id="UP000317893">
    <property type="component" value="Unassembled WGS sequence"/>
</dbReference>
<proteinExistence type="predicted"/>
<dbReference type="SUPFAM" id="SSF51905">
    <property type="entry name" value="FAD/NAD(P)-binding domain"/>
    <property type="match status" value="1"/>
</dbReference>
<feature type="domain" description="FAD dependent oxidoreductase" evidence="1">
    <location>
        <begin position="27"/>
        <end position="389"/>
    </location>
</feature>
<name>A0A542E3L2_9MICO</name>
<protein>
    <submittedName>
        <fullName evidence="2">Glycine/D-amino acid oxidase-like deaminating enzyme</fullName>
    </submittedName>
</protein>
<dbReference type="PANTHER" id="PTHR13847">
    <property type="entry name" value="SARCOSINE DEHYDROGENASE-RELATED"/>
    <property type="match status" value="1"/>
</dbReference>
<dbReference type="Gene3D" id="3.50.50.60">
    <property type="entry name" value="FAD/NAD(P)-binding domain"/>
    <property type="match status" value="1"/>
</dbReference>